<dbReference type="Pfam" id="PF07690">
    <property type="entry name" value="MFS_1"/>
    <property type="match status" value="1"/>
</dbReference>
<feature type="transmembrane region" description="Helical" evidence="7">
    <location>
        <begin position="211"/>
        <end position="232"/>
    </location>
</feature>
<comment type="caution">
    <text evidence="9">The sequence shown here is derived from an EMBL/GenBank/DDBJ whole genome shotgun (WGS) entry which is preliminary data.</text>
</comment>
<dbReference type="InterPro" id="IPR050930">
    <property type="entry name" value="MFS_Vesicular_Transporter"/>
</dbReference>
<gene>
    <name evidence="9" type="ORF">ECRASSUSDP1_LOCUS9237</name>
</gene>
<dbReference type="InterPro" id="IPR020846">
    <property type="entry name" value="MFS_dom"/>
</dbReference>
<accession>A0AAD1XDP1</accession>
<protein>
    <recommendedName>
        <fullName evidence="8">Major facilitator superfamily (MFS) profile domain-containing protein</fullName>
    </recommendedName>
</protein>
<feature type="region of interest" description="Disordered" evidence="6">
    <location>
        <begin position="415"/>
        <end position="467"/>
    </location>
</feature>
<dbReference type="SUPFAM" id="SSF103473">
    <property type="entry name" value="MFS general substrate transporter"/>
    <property type="match status" value="1"/>
</dbReference>
<dbReference type="InterPro" id="IPR036259">
    <property type="entry name" value="MFS_trans_sf"/>
</dbReference>
<feature type="transmembrane region" description="Helical" evidence="7">
    <location>
        <begin position="278"/>
        <end position="296"/>
    </location>
</feature>
<feature type="transmembrane region" description="Helical" evidence="7">
    <location>
        <begin position="348"/>
        <end position="367"/>
    </location>
</feature>
<name>A0AAD1XDP1_EUPCR</name>
<sequence length="467" mass="51730">MDKLIWLLFTVNMLFQASTCIFAPFFPSIAKDERHVSSFLIGVCVSMNALSFVIASILYAHVKIKRRASMYLGLSLTVPAVAGFGLLYWVNNSTLFITIAIILRFIGGIGQGFLSTSSYAMASARYKDNLHEKVGLLESGNGVGFLVGPIAGGIIYQFTHFSVPFFIFGVLILILMFMLRNHLDEDLDSIPVKQEGDIKVGFRYLMKHKRIFFAALSQFFTLCVLTFGQPIFGERLQKDYSFSFALIGLCFAIPTLAYALTGPLLLKKFTRKFEFRTTIMIGFLILVAAGIFIGPSRVCKLPDTSAPMMIFGLYLLGTGVACTIIPIIPEMMETVEQNERAHDKVSAIFNIFGGFGQIISPPVAGALVDKVGFNYSLDFCAFSVLLFLILYFVFCDGVGALQLTVENFKENHEKELTTEQTEDDSLPGTESPSPANESDYDQNISSNLNESSMCREKTIVLDGEEDL</sequence>
<evidence type="ECO:0000256" key="2">
    <source>
        <dbReference type="ARBA" id="ARBA00022448"/>
    </source>
</evidence>
<keyword evidence="5 7" id="KW-0472">Membrane</keyword>
<evidence type="ECO:0000313" key="9">
    <source>
        <dbReference type="EMBL" id="CAI2367948.1"/>
    </source>
</evidence>
<evidence type="ECO:0000256" key="3">
    <source>
        <dbReference type="ARBA" id="ARBA00022692"/>
    </source>
</evidence>
<keyword evidence="10" id="KW-1185">Reference proteome</keyword>
<feature type="transmembrane region" description="Helical" evidence="7">
    <location>
        <begin position="161"/>
        <end position="179"/>
    </location>
</feature>
<proteinExistence type="predicted"/>
<feature type="transmembrane region" description="Helical" evidence="7">
    <location>
        <begin position="71"/>
        <end position="89"/>
    </location>
</feature>
<dbReference type="PANTHER" id="PTHR23506:SF26">
    <property type="entry name" value="MFS-TYPE TRANSPORTER SLC18B1"/>
    <property type="match status" value="1"/>
</dbReference>
<dbReference type="Proteomes" id="UP001295684">
    <property type="component" value="Unassembled WGS sequence"/>
</dbReference>
<dbReference type="Gene3D" id="1.20.1250.20">
    <property type="entry name" value="MFS general substrate transporter like domains"/>
    <property type="match status" value="1"/>
</dbReference>
<evidence type="ECO:0000256" key="1">
    <source>
        <dbReference type="ARBA" id="ARBA00004141"/>
    </source>
</evidence>
<feature type="transmembrane region" description="Helical" evidence="7">
    <location>
        <begin position="244"/>
        <end position="266"/>
    </location>
</feature>
<feature type="transmembrane region" description="Helical" evidence="7">
    <location>
        <begin position="95"/>
        <end position="114"/>
    </location>
</feature>
<evidence type="ECO:0000256" key="5">
    <source>
        <dbReference type="ARBA" id="ARBA00023136"/>
    </source>
</evidence>
<evidence type="ECO:0000256" key="4">
    <source>
        <dbReference type="ARBA" id="ARBA00022989"/>
    </source>
</evidence>
<feature type="transmembrane region" description="Helical" evidence="7">
    <location>
        <begin position="135"/>
        <end position="155"/>
    </location>
</feature>
<dbReference type="PROSITE" id="PS50850">
    <property type="entry name" value="MFS"/>
    <property type="match status" value="1"/>
</dbReference>
<reference evidence="9" key="1">
    <citation type="submission" date="2023-07" db="EMBL/GenBank/DDBJ databases">
        <authorList>
            <consortium name="AG Swart"/>
            <person name="Singh M."/>
            <person name="Singh A."/>
            <person name="Seah K."/>
            <person name="Emmerich C."/>
        </authorList>
    </citation>
    <scope>NUCLEOTIDE SEQUENCE</scope>
    <source>
        <strain evidence="9">DP1</strain>
    </source>
</reference>
<dbReference type="EMBL" id="CAMPGE010009073">
    <property type="protein sequence ID" value="CAI2367948.1"/>
    <property type="molecule type" value="Genomic_DNA"/>
</dbReference>
<keyword evidence="3 7" id="KW-0812">Transmembrane</keyword>
<feature type="compositionally biased region" description="Polar residues" evidence="6">
    <location>
        <begin position="428"/>
        <end position="452"/>
    </location>
</feature>
<evidence type="ECO:0000256" key="7">
    <source>
        <dbReference type="SAM" id="Phobius"/>
    </source>
</evidence>
<keyword evidence="4 7" id="KW-1133">Transmembrane helix</keyword>
<comment type="subcellular location">
    <subcellularLocation>
        <location evidence="1">Membrane</location>
        <topology evidence="1">Multi-pass membrane protein</topology>
    </subcellularLocation>
</comment>
<feature type="transmembrane region" description="Helical" evidence="7">
    <location>
        <begin position="38"/>
        <end position="59"/>
    </location>
</feature>
<dbReference type="GO" id="GO:0022857">
    <property type="term" value="F:transmembrane transporter activity"/>
    <property type="evidence" value="ECO:0007669"/>
    <property type="project" value="InterPro"/>
</dbReference>
<feature type="transmembrane region" description="Helical" evidence="7">
    <location>
        <begin position="373"/>
        <end position="394"/>
    </location>
</feature>
<evidence type="ECO:0000259" key="8">
    <source>
        <dbReference type="PROSITE" id="PS50850"/>
    </source>
</evidence>
<dbReference type="InterPro" id="IPR011701">
    <property type="entry name" value="MFS"/>
</dbReference>
<feature type="domain" description="Major facilitator superfamily (MFS) profile" evidence="8">
    <location>
        <begin position="4"/>
        <end position="398"/>
    </location>
</feature>
<feature type="transmembrane region" description="Helical" evidence="7">
    <location>
        <begin position="308"/>
        <end position="328"/>
    </location>
</feature>
<dbReference type="AlphaFoldDB" id="A0AAD1XDP1"/>
<evidence type="ECO:0000256" key="6">
    <source>
        <dbReference type="SAM" id="MobiDB-lite"/>
    </source>
</evidence>
<organism evidence="9 10">
    <name type="scientific">Euplotes crassus</name>
    <dbReference type="NCBI Taxonomy" id="5936"/>
    <lineage>
        <taxon>Eukaryota</taxon>
        <taxon>Sar</taxon>
        <taxon>Alveolata</taxon>
        <taxon>Ciliophora</taxon>
        <taxon>Intramacronucleata</taxon>
        <taxon>Spirotrichea</taxon>
        <taxon>Hypotrichia</taxon>
        <taxon>Euplotida</taxon>
        <taxon>Euplotidae</taxon>
        <taxon>Moneuplotes</taxon>
    </lineage>
</organism>
<evidence type="ECO:0000313" key="10">
    <source>
        <dbReference type="Proteomes" id="UP001295684"/>
    </source>
</evidence>
<dbReference type="GO" id="GO:0016020">
    <property type="term" value="C:membrane"/>
    <property type="evidence" value="ECO:0007669"/>
    <property type="project" value="UniProtKB-SubCell"/>
</dbReference>
<keyword evidence="2" id="KW-0813">Transport</keyword>
<dbReference type="PANTHER" id="PTHR23506">
    <property type="entry name" value="GH10249P"/>
    <property type="match status" value="1"/>
</dbReference>